<dbReference type="CDD" id="cd00213">
    <property type="entry name" value="S-100"/>
    <property type="match status" value="1"/>
</dbReference>
<dbReference type="Ensembl" id="ENSPCET00000024690.1">
    <property type="protein sequence ID" value="ENSPCEP00000023894.1"/>
    <property type="gene ID" value="ENSPCEG00000018095.1"/>
</dbReference>
<dbReference type="InterPro" id="IPR018247">
    <property type="entry name" value="EF_Hand_1_Ca_BS"/>
</dbReference>
<evidence type="ECO:0000259" key="3">
    <source>
        <dbReference type="PROSITE" id="PS50222"/>
    </source>
</evidence>
<dbReference type="PANTHER" id="PTHR11639">
    <property type="entry name" value="S100 CALCIUM-BINDING PROTEIN"/>
    <property type="match status" value="1"/>
</dbReference>
<accession>A0A8C8SSI5</accession>
<dbReference type="SMART" id="SM01394">
    <property type="entry name" value="S_100"/>
    <property type="match status" value="1"/>
</dbReference>
<dbReference type="Gene3D" id="1.10.238.10">
    <property type="entry name" value="EF-hand"/>
    <property type="match status" value="1"/>
</dbReference>
<proteinExistence type="predicted"/>
<keyword evidence="5" id="KW-1185">Reference proteome</keyword>
<name>A0A8C8SSI5_9SAUR</name>
<dbReference type="InterPro" id="IPR013787">
    <property type="entry name" value="S100_Ca-bd_sub"/>
</dbReference>
<dbReference type="AlphaFoldDB" id="A0A8C8SSI5"/>
<organism evidence="4 5">
    <name type="scientific">Pelusios castaneus</name>
    <name type="common">West African mud turtle</name>
    <dbReference type="NCBI Taxonomy" id="367368"/>
    <lineage>
        <taxon>Eukaryota</taxon>
        <taxon>Metazoa</taxon>
        <taxon>Chordata</taxon>
        <taxon>Craniata</taxon>
        <taxon>Vertebrata</taxon>
        <taxon>Euteleostomi</taxon>
        <taxon>Archelosauria</taxon>
        <taxon>Testudinata</taxon>
        <taxon>Testudines</taxon>
        <taxon>Pleurodira</taxon>
        <taxon>Pelomedusidae</taxon>
        <taxon>Pelusios</taxon>
    </lineage>
</organism>
<dbReference type="Proteomes" id="UP000694393">
    <property type="component" value="Unplaced"/>
</dbReference>
<reference evidence="4" key="2">
    <citation type="submission" date="2025-09" db="UniProtKB">
        <authorList>
            <consortium name="Ensembl"/>
        </authorList>
    </citation>
    <scope>IDENTIFICATION</scope>
</reference>
<dbReference type="SUPFAM" id="SSF47473">
    <property type="entry name" value="EF-hand"/>
    <property type="match status" value="1"/>
</dbReference>
<protein>
    <submittedName>
        <fullName evidence="4">S100 calcium binding protein A3</fullName>
    </submittedName>
</protein>
<dbReference type="InterPro" id="IPR034325">
    <property type="entry name" value="S-100_dom"/>
</dbReference>
<evidence type="ECO:0000256" key="1">
    <source>
        <dbReference type="ARBA" id="ARBA00022723"/>
    </source>
</evidence>
<dbReference type="GO" id="GO:0048306">
    <property type="term" value="F:calcium-dependent protein binding"/>
    <property type="evidence" value="ECO:0007669"/>
    <property type="project" value="TreeGrafter"/>
</dbReference>
<dbReference type="PANTHER" id="PTHR11639:SF12">
    <property type="entry name" value="PROTEIN S100-A3"/>
    <property type="match status" value="1"/>
</dbReference>
<sequence length="99" mass="11416">MEDLQTLQQALAVLVCTFQRYSKKEGDRYTLSKGELKELLENEFPSLGNVSAFEELRSLLDVNKDGEVDFEEYIRFVAVACTLCHEFFFDFPVVLPRGK</sequence>
<dbReference type="PROSITE" id="PS50222">
    <property type="entry name" value="EF_HAND_2"/>
    <property type="match status" value="1"/>
</dbReference>
<keyword evidence="2" id="KW-0106">Calcium</keyword>
<dbReference type="PROSITE" id="PS00018">
    <property type="entry name" value="EF_HAND_1"/>
    <property type="match status" value="1"/>
</dbReference>
<evidence type="ECO:0000313" key="4">
    <source>
        <dbReference type="Ensembl" id="ENSPCEP00000023894.1"/>
    </source>
</evidence>
<keyword evidence="1" id="KW-0479">Metal-binding</keyword>
<evidence type="ECO:0000256" key="2">
    <source>
        <dbReference type="ARBA" id="ARBA00022837"/>
    </source>
</evidence>
<evidence type="ECO:0000313" key="5">
    <source>
        <dbReference type="Proteomes" id="UP000694393"/>
    </source>
</evidence>
<feature type="domain" description="EF-hand" evidence="3">
    <location>
        <begin position="48"/>
        <end position="83"/>
    </location>
</feature>
<dbReference type="Pfam" id="PF01023">
    <property type="entry name" value="S_100"/>
    <property type="match status" value="1"/>
</dbReference>
<dbReference type="GO" id="GO:0046914">
    <property type="term" value="F:transition metal ion binding"/>
    <property type="evidence" value="ECO:0007669"/>
    <property type="project" value="InterPro"/>
</dbReference>
<reference evidence="4" key="1">
    <citation type="submission" date="2025-08" db="UniProtKB">
        <authorList>
            <consortium name="Ensembl"/>
        </authorList>
    </citation>
    <scope>IDENTIFICATION</scope>
</reference>
<dbReference type="InterPro" id="IPR011992">
    <property type="entry name" value="EF-hand-dom_pair"/>
</dbReference>
<dbReference type="InterPro" id="IPR002048">
    <property type="entry name" value="EF_hand_dom"/>
</dbReference>
<dbReference type="GO" id="GO:0005509">
    <property type="term" value="F:calcium ion binding"/>
    <property type="evidence" value="ECO:0007669"/>
    <property type="project" value="InterPro"/>
</dbReference>